<dbReference type="PANTHER" id="PTHR48081">
    <property type="entry name" value="AB HYDROLASE SUPERFAMILY PROTEIN C4A8.06C"/>
    <property type="match status" value="1"/>
</dbReference>
<accession>A0A8H7QQI3</accession>
<proteinExistence type="predicted"/>
<dbReference type="AlphaFoldDB" id="A0A8H7QQI3"/>
<dbReference type="InterPro" id="IPR029058">
    <property type="entry name" value="AB_hydrolase_fold"/>
</dbReference>
<protein>
    <recommendedName>
        <fullName evidence="2">Alpha/beta hydrolase fold-3 domain-containing protein</fullName>
    </recommendedName>
</protein>
<dbReference type="GO" id="GO:0016787">
    <property type="term" value="F:hydrolase activity"/>
    <property type="evidence" value="ECO:0007669"/>
    <property type="project" value="UniProtKB-KW"/>
</dbReference>
<keyword evidence="4" id="KW-1185">Reference proteome</keyword>
<name>A0A8H7QQI3_9FUNG</name>
<gene>
    <name evidence="3" type="ORF">INT47_012382</name>
</gene>
<evidence type="ECO:0000313" key="4">
    <source>
        <dbReference type="Proteomes" id="UP000603453"/>
    </source>
</evidence>
<sequence>MSSSVKLHPISVAFLSTLPKIDFTTVSVEDLRQPDQILDVPSPDVTIERIQIPCRTDNHLIQVDVYRPASTNADEVLPAVIFLHGGGFCLEGQGAHPFLVSKIADEAHCAVFYVYYSLSPEVKYPVAVEECYSVVERVTTAQHAKLLRVDPTRVAIGGDSAGACLSISITLLEKRRHLENKIKFQILYYPVTDYIGSSESRQLFRKGYLLESDLMKLYWGSYLRDENDQHDMIALCSNASVQDLMGLPPALVITAEADPLRDEGEAFVRQLMEAQVPVTSFRVQGVLHGFMSLTSLHSIETLQVIDITTATLRRLFKQK</sequence>
<dbReference type="InterPro" id="IPR050300">
    <property type="entry name" value="GDXG_lipolytic_enzyme"/>
</dbReference>
<dbReference type="PANTHER" id="PTHR48081:SF8">
    <property type="entry name" value="ALPHA_BETA HYDROLASE FOLD-3 DOMAIN-CONTAINING PROTEIN-RELATED"/>
    <property type="match status" value="1"/>
</dbReference>
<keyword evidence="1" id="KW-0378">Hydrolase</keyword>
<dbReference type="Gene3D" id="3.40.50.1820">
    <property type="entry name" value="alpha/beta hydrolase"/>
    <property type="match status" value="1"/>
</dbReference>
<evidence type="ECO:0000256" key="1">
    <source>
        <dbReference type="ARBA" id="ARBA00022801"/>
    </source>
</evidence>
<feature type="domain" description="Alpha/beta hydrolase fold-3" evidence="2">
    <location>
        <begin position="80"/>
        <end position="291"/>
    </location>
</feature>
<evidence type="ECO:0000313" key="3">
    <source>
        <dbReference type="EMBL" id="KAG2195841.1"/>
    </source>
</evidence>
<dbReference type="Proteomes" id="UP000603453">
    <property type="component" value="Unassembled WGS sequence"/>
</dbReference>
<evidence type="ECO:0000259" key="2">
    <source>
        <dbReference type="Pfam" id="PF07859"/>
    </source>
</evidence>
<reference evidence="3" key="1">
    <citation type="submission" date="2020-12" db="EMBL/GenBank/DDBJ databases">
        <title>Metabolic potential, ecology and presence of endohyphal bacteria is reflected in genomic diversity of Mucoromycotina.</title>
        <authorList>
            <person name="Muszewska A."/>
            <person name="Okrasinska A."/>
            <person name="Steczkiewicz K."/>
            <person name="Drgas O."/>
            <person name="Orlowska M."/>
            <person name="Perlinska-Lenart U."/>
            <person name="Aleksandrzak-Piekarczyk T."/>
            <person name="Szatraj K."/>
            <person name="Zielenkiewicz U."/>
            <person name="Pilsyk S."/>
            <person name="Malc E."/>
            <person name="Mieczkowski P."/>
            <person name="Kruszewska J.S."/>
            <person name="Biernat P."/>
            <person name="Pawlowska J."/>
        </authorList>
    </citation>
    <scope>NUCLEOTIDE SEQUENCE</scope>
    <source>
        <strain evidence="3">WA0000017839</strain>
    </source>
</reference>
<dbReference type="OrthoDB" id="433474at2759"/>
<dbReference type="SUPFAM" id="SSF53474">
    <property type="entry name" value="alpha/beta-Hydrolases"/>
    <property type="match status" value="1"/>
</dbReference>
<organism evidence="3 4">
    <name type="scientific">Mucor saturninus</name>
    <dbReference type="NCBI Taxonomy" id="64648"/>
    <lineage>
        <taxon>Eukaryota</taxon>
        <taxon>Fungi</taxon>
        <taxon>Fungi incertae sedis</taxon>
        <taxon>Mucoromycota</taxon>
        <taxon>Mucoromycotina</taxon>
        <taxon>Mucoromycetes</taxon>
        <taxon>Mucorales</taxon>
        <taxon>Mucorineae</taxon>
        <taxon>Mucoraceae</taxon>
        <taxon>Mucor</taxon>
    </lineage>
</organism>
<comment type="caution">
    <text evidence="3">The sequence shown here is derived from an EMBL/GenBank/DDBJ whole genome shotgun (WGS) entry which is preliminary data.</text>
</comment>
<dbReference type="InterPro" id="IPR013094">
    <property type="entry name" value="AB_hydrolase_3"/>
</dbReference>
<dbReference type="Pfam" id="PF07859">
    <property type="entry name" value="Abhydrolase_3"/>
    <property type="match status" value="1"/>
</dbReference>
<dbReference type="EMBL" id="JAEPRD010000160">
    <property type="protein sequence ID" value="KAG2195841.1"/>
    <property type="molecule type" value="Genomic_DNA"/>
</dbReference>